<dbReference type="AlphaFoldDB" id="A0A0H3HJC5"/>
<evidence type="ECO:0000313" key="3">
    <source>
        <dbReference type="Proteomes" id="UP000007843"/>
    </source>
</evidence>
<dbReference type="Proteomes" id="UP000007843">
    <property type="component" value="Chromosome"/>
</dbReference>
<dbReference type="SUPFAM" id="SSF53448">
    <property type="entry name" value="Nucleotide-diphospho-sugar transferases"/>
    <property type="match status" value="1"/>
</dbReference>
<organism evidence="2 3">
    <name type="scientific">Klebsiella michiganensis (strain ATCC 8724 / DSM 4798 / JCM 20051 / NBRC 3318 / NRRL B-199 / KCTC 1686 / BUCSAV 143 / CCM 1901)</name>
    <dbReference type="NCBI Taxonomy" id="1006551"/>
    <lineage>
        <taxon>Bacteria</taxon>
        <taxon>Pseudomonadati</taxon>
        <taxon>Pseudomonadota</taxon>
        <taxon>Gammaproteobacteria</taxon>
        <taxon>Enterobacterales</taxon>
        <taxon>Enterobacteriaceae</taxon>
        <taxon>Klebsiella/Raoultella group</taxon>
        <taxon>Klebsiella</taxon>
    </lineage>
</organism>
<evidence type="ECO:0000259" key="1">
    <source>
        <dbReference type="Pfam" id="PF00535"/>
    </source>
</evidence>
<dbReference type="Gene3D" id="3.90.550.10">
    <property type="entry name" value="Spore Coat Polysaccharide Biosynthesis Protein SpsA, Chain A"/>
    <property type="match status" value="1"/>
</dbReference>
<feature type="domain" description="Glycosyltransferase 2-like" evidence="1">
    <location>
        <begin position="4"/>
        <end position="105"/>
    </location>
</feature>
<dbReference type="InterPro" id="IPR001173">
    <property type="entry name" value="Glyco_trans_2-like"/>
</dbReference>
<sequence length="297" mass="33790">MNCSALIVTYNRLEKLKLTIANTVKLNFTAIVVVNNGSTDGTQAWLATLSDPRVIVLNLPSNSGGAGGFKAGSQYLCDNVDSDWVFFYDDDAWPESDALEKFSQLEKANCRVFTALVKDLQGQPCPMNMPFAKVPSSFMDTLRYIRNPAEFLPSVSRACAVQTVSFVGMIIQRDVLQKHLHSIHDELFLYFDDLYFGYQLTLDGEAIRYSPEVIFTHDVSIQGKCIVPEWKVYYLCRNLILAKRIFPRVAIFSRLSILLRLIKYVSILPWQRNKLLYFKYLRRGIIHGVKGISGKNH</sequence>
<dbReference type="InterPro" id="IPR050834">
    <property type="entry name" value="Glycosyltransf_2"/>
</dbReference>
<dbReference type="PATRIC" id="fig|1006551.4.peg.5034"/>
<dbReference type="Pfam" id="PF00535">
    <property type="entry name" value="Glycos_transf_2"/>
    <property type="match status" value="1"/>
</dbReference>
<dbReference type="EMBL" id="CP003218">
    <property type="protein sequence ID" value="AEX06731.1"/>
    <property type="molecule type" value="Genomic_DNA"/>
</dbReference>
<accession>A0A0H3HJC5</accession>
<evidence type="ECO:0000313" key="2">
    <source>
        <dbReference type="EMBL" id="AEX06731.1"/>
    </source>
</evidence>
<protein>
    <submittedName>
        <fullName evidence="2">Putative glycosyltransferase</fullName>
    </submittedName>
</protein>
<dbReference type="GO" id="GO:0016740">
    <property type="term" value="F:transferase activity"/>
    <property type="evidence" value="ECO:0007669"/>
    <property type="project" value="UniProtKB-KW"/>
</dbReference>
<gene>
    <name evidence="2" type="ordered locus">KOX_25080</name>
</gene>
<dbReference type="KEGG" id="kox:KOX_25080"/>
<proteinExistence type="predicted"/>
<keyword evidence="2" id="KW-0808">Transferase</keyword>
<reference evidence="2 3" key="1">
    <citation type="journal article" date="2012" name="J. Bacteriol.">
        <title>Complete genome sequence of Klebsiella oxytoca KCTC 1686, used in production of 2,3-butanediol.</title>
        <authorList>
            <person name="Shin S.H."/>
            <person name="Kim S."/>
            <person name="Kim J.Y."/>
            <person name="Lee S."/>
            <person name="Um Y."/>
            <person name="Oh M.K."/>
            <person name="Kim Y.R."/>
            <person name="Lee J."/>
            <person name="Yang K.S."/>
        </authorList>
    </citation>
    <scope>NUCLEOTIDE SEQUENCE [LARGE SCALE GENOMIC DNA]</scope>
    <source>
        <strain evidence="3">ATCC 8724 / DSM 4798 / JCM 20051 / NBRC 3318 / NRRL B-199 / KCTC 1686</strain>
    </source>
</reference>
<dbReference type="HOGENOM" id="CLU_023845_2_1_6"/>
<name>A0A0H3HJC5_KLEM8</name>
<dbReference type="RefSeq" id="WP_014230051.1">
    <property type="nucleotide sequence ID" value="NC_016612.1"/>
</dbReference>
<dbReference type="PANTHER" id="PTHR43685">
    <property type="entry name" value="GLYCOSYLTRANSFERASE"/>
    <property type="match status" value="1"/>
</dbReference>
<dbReference type="PANTHER" id="PTHR43685:SF2">
    <property type="entry name" value="GLYCOSYLTRANSFERASE 2-LIKE DOMAIN-CONTAINING PROTEIN"/>
    <property type="match status" value="1"/>
</dbReference>
<dbReference type="InterPro" id="IPR029044">
    <property type="entry name" value="Nucleotide-diphossugar_trans"/>
</dbReference>